<dbReference type="GO" id="GO:0004553">
    <property type="term" value="F:hydrolase activity, hydrolyzing O-glycosyl compounds"/>
    <property type="evidence" value="ECO:0007669"/>
    <property type="project" value="InterPro"/>
</dbReference>
<dbReference type="GO" id="GO:0000272">
    <property type="term" value="P:polysaccharide catabolic process"/>
    <property type="evidence" value="ECO:0007669"/>
    <property type="project" value="UniProtKB-KW"/>
</dbReference>
<keyword evidence="3" id="KW-0624">Polysaccharide degradation</keyword>
<dbReference type="InterPro" id="IPR044846">
    <property type="entry name" value="GH10"/>
</dbReference>
<dbReference type="PROSITE" id="PS51760">
    <property type="entry name" value="GH10_2"/>
    <property type="match status" value="1"/>
</dbReference>
<gene>
    <name evidence="5" type="ORF">H8706_00460</name>
</gene>
<protein>
    <submittedName>
        <fullName evidence="5">Endo-1,4-beta-xylanase</fullName>
    </submittedName>
</protein>
<dbReference type="SUPFAM" id="SSF51445">
    <property type="entry name" value="(Trans)glycosidases"/>
    <property type="match status" value="1"/>
</dbReference>
<keyword evidence="6" id="KW-1185">Reference proteome</keyword>
<name>A0A926ILT7_9FIRM</name>
<evidence type="ECO:0000259" key="4">
    <source>
        <dbReference type="PROSITE" id="PS51760"/>
    </source>
</evidence>
<dbReference type="Gene3D" id="3.20.20.80">
    <property type="entry name" value="Glycosidases"/>
    <property type="match status" value="1"/>
</dbReference>
<evidence type="ECO:0000256" key="3">
    <source>
        <dbReference type="ARBA" id="ARBA00023326"/>
    </source>
</evidence>
<sequence>MSRRDDIFVNFNKYKEETEERVKNGIELNRKGFAKIKLVDKDGKPVAGKKIKAEQKKHEFLHGSNIFMLDELESEEKNEKYKKAFKDAFNEATLPFYWSDLEPVQGKPRFEKDSPKVYRRPAPDLCLEYCEKYGITPKAHCLTYFNFQPDWVSKTDIRDMKQKLEIRYKALAERYADRINGWEVINELFCTQPPWSKNAFFVSDDVLDWNFKLAEKYFPSNELIINEASQVWKWWHFAYTRSGYYQMIKNGLDKGLRIDTIGMQYHVFDRAPNEKNNVTDMYNPKALFSVLDTYEKLGKPLQVTEITIPAYSDTAEDEKIQAELIENLYSIWFSHKAVEAVIYWNLVDGYAAWAPQGDMTVGENIFRGGLLRFDMSKKPAYDMIKHLFTERWITNTEAETNGGGTAKFRGFYGNYTITVDDKKFDIKLKSNTENEIKIQL</sequence>
<dbReference type="Pfam" id="PF00331">
    <property type="entry name" value="Glyco_hydro_10"/>
    <property type="match status" value="1"/>
</dbReference>
<evidence type="ECO:0000313" key="5">
    <source>
        <dbReference type="EMBL" id="MBC8595347.1"/>
    </source>
</evidence>
<evidence type="ECO:0000256" key="2">
    <source>
        <dbReference type="ARBA" id="ARBA00023277"/>
    </source>
</evidence>
<accession>A0A926ILT7</accession>
<dbReference type="InterPro" id="IPR017853">
    <property type="entry name" value="GH"/>
</dbReference>
<dbReference type="RefSeq" id="WP_262431064.1">
    <property type="nucleotide sequence ID" value="NZ_JACRTE010000001.1"/>
</dbReference>
<keyword evidence="1" id="KW-0378">Hydrolase</keyword>
<dbReference type="SMART" id="SM00633">
    <property type="entry name" value="Glyco_10"/>
    <property type="match status" value="1"/>
</dbReference>
<dbReference type="InterPro" id="IPR001000">
    <property type="entry name" value="GH10_dom"/>
</dbReference>
<dbReference type="PANTHER" id="PTHR31490">
    <property type="entry name" value="GLYCOSYL HYDROLASE"/>
    <property type="match status" value="1"/>
</dbReference>
<dbReference type="PANTHER" id="PTHR31490:SF1">
    <property type="entry name" value="ENDO-1,4-BETA-XYLANASE 1"/>
    <property type="match status" value="1"/>
</dbReference>
<evidence type="ECO:0000256" key="1">
    <source>
        <dbReference type="ARBA" id="ARBA00022801"/>
    </source>
</evidence>
<evidence type="ECO:0000313" key="6">
    <source>
        <dbReference type="Proteomes" id="UP000647416"/>
    </source>
</evidence>
<keyword evidence="2" id="KW-0119">Carbohydrate metabolism</keyword>
<reference evidence="5" key="1">
    <citation type="submission" date="2020-08" db="EMBL/GenBank/DDBJ databases">
        <title>Genome public.</title>
        <authorList>
            <person name="Liu C."/>
            <person name="Sun Q."/>
        </authorList>
    </citation>
    <scope>NUCLEOTIDE SEQUENCE</scope>
    <source>
        <strain evidence="5">NSJ-50</strain>
    </source>
</reference>
<proteinExistence type="predicted"/>
<organism evidence="5 6">
    <name type="scientific">Qingrenia yutianensis</name>
    <dbReference type="NCBI Taxonomy" id="2763676"/>
    <lineage>
        <taxon>Bacteria</taxon>
        <taxon>Bacillati</taxon>
        <taxon>Bacillota</taxon>
        <taxon>Clostridia</taxon>
        <taxon>Eubacteriales</taxon>
        <taxon>Oscillospiraceae</taxon>
        <taxon>Qingrenia</taxon>
    </lineage>
</organism>
<comment type="caution">
    <text evidence="5">The sequence shown here is derived from an EMBL/GenBank/DDBJ whole genome shotgun (WGS) entry which is preliminary data.</text>
</comment>
<dbReference type="Proteomes" id="UP000647416">
    <property type="component" value="Unassembled WGS sequence"/>
</dbReference>
<dbReference type="AlphaFoldDB" id="A0A926ILT7"/>
<feature type="domain" description="GH10" evidence="4">
    <location>
        <begin position="63"/>
        <end position="387"/>
    </location>
</feature>
<dbReference type="EMBL" id="JACRTE010000001">
    <property type="protein sequence ID" value="MBC8595347.1"/>
    <property type="molecule type" value="Genomic_DNA"/>
</dbReference>